<name>A0ABQ7YGV6_BRANA</name>
<reference evidence="2 3" key="1">
    <citation type="submission" date="2021-05" db="EMBL/GenBank/DDBJ databases">
        <title>Genome Assembly of Synthetic Allotetraploid Brassica napus Reveals Homoeologous Exchanges between Subgenomes.</title>
        <authorList>
            <person name="Davis J.T."/>
        </authorList>
    </citation>
    <scope>NUCLEOTIDE SEQUENCE [LARGE SCALE GENOMIC DNA]</scope>
    <source>
        <strain evidence="3">cv. Da-Ae</strain>
        <tissue evidence="2">Seedling</tissue>
    </source>
</reference>
<sequence length="281" mass="31483">HPFPSVEPFGVPSRSMGELRGNKTFVAREVLQFLLVSFLFFHFGCIFSKSGDCGNILLRSGGSRIYPPETWRFVGLVPRNSEFVELILLEPEGFGDGTPCVLLFFQVKQQYFSVPGLGEYGLTWSHAALCFPLGEPLSAFSGRHSMTRRLVLNLRCHGHPRGLTLSAYAPAFLVFVVGEKYSGIEFLRPQAGHRPLDPRWKEPRFPGSQLEGTPVPCCGDRPPSSGKGKTSDKENLPYLRIWKSLTYSNRLKPALGRLYKGNPNPKAEDRHFKTWRLGLDG</sequence>
<accession>A0ABQ7YGV6</accession>
<dbReference type="EMBL" id="JAGKQM010000017">
    <property type="protein sequence ID" value="KAH0867438.1"/>
    <property type="molecule type" value="Genomic_DNA"/>
</dbReference>
<dbReference type="Proteomes" id="UP000824890">
    <property type="component" value="Unassembled WGS sequence"/>
</dbReference>
<protein>
    <submittedName>
        <fullName evidence="2">Uncharacterized protein</fullName>
    </submittedName>
</protein>
<keyword evidence="3" id="KW-1185">Reference proteome</keyword>
<comment type="caution">
    <text evidence="2">The sequence shown here is derived from an EMBL/GenBank/DDBJ whole genome shotgun (WGS) entry which is preliminary data.</text>
</comment>
<proteinExistence type="predicted"/>
<feature type="non-terminal residue" evidence="2">
    <location>
        <position position="1"/>
    </location>
</feature>
<evidence type="ECO:0000313" key="2">
    <source>
        <dbReference type="EMBL" id="KAH0867438.1"/>
    </source>
</evidence>
<gene>
    <name evidence="2" type="ORF">HID58_074460</name>
</gene>
<feature type="region of interest" description="Disordered" evidence="1">
    <location>
        <begin position="209"/>
        <end position="232"/>
    </location>
</feature>
<evidence type="ECO:0000313" key="3">
    <source>
        <dbReference type="Proteomes" id="UP000824890"/>
    </source>
</evidence>
<organism evidence="2 3">
    <name type="scientific">Brassica napus</name>
    <name type="common">Rape</name>
    <dbReference type="NCBI Taxonomy" id="3708"/>
    <lineage>
        <taxon>Eukaryota</taxon>
        <taxon>Viridiplantae</taxon>
        <taxon>Streptophyta</taxon>
        <taxon>Embryophyta</taxon>
        <taxon>Tracheophyta</taxon>
        <taxon>Spermatophyta</taxon>
        <taxon>Magnoliopsida</taxon>
        <taxon>eudicotyledons</taxon>
        <taxon>Gunneridae</taxon>
        <taxon>Pentapetalae</taxon>
        <taxon>rosids</taxon>
        <taxon>malvids</taxon>
        <taxon>Brassicales</taxon>
        <taxon>Brassicaceae</taxon>
        <taxon>Brassiceae</taxon>
        <taxon>Brassica</taxon>
    </lineage>
</organism>
<evidence type="ECO:0000256" key="1">
    <source>
        <dbReference type="SAM" id="MobiDB-lite"/>
    </source>
</evidence>